<proteinExistence type="predicted"/>
<evidence type="ECO:0000313" key="1">
    <source>
        <dbReference type="EMBL" id="KAJ1091041.1"/>
    </source>
</evidence>
<dbReference type="AlphaFoldDB" id="A0AAV7LHB9"/>
<comment type="caution">
    <text evidence="1">The sequence shown here is derived from an EMBL/GenBank/DDBJ whole genome shotgun (WGS) entry which is preliminary data.</text>
</comment>
<dbReference type="EMBL" id="JANPWB010000015">
    <property type="protein sequence ID" value="KAJ1091041.1"/>
    <property type="molecule type" value="Genomic_DNA"/>
</dbReference>
<keyword evidence="2" id="KW-1185">Reference proteome</keyword>
<evidence type="ECO:0000313" key="2">
    <source>
        <dbReference type="Proteomes" id="UP001066276"/>
    </source>
</evidence>
<gene>
    <name evidence="1" type="ORF">NDU88_004169</name>
</gene>
<protein>
    <submittedName>
        <fullName evidence="1">Uncharacterized protein</fullName>
    </submittedName>
</protein>
<accession>A0AAV7LHB9</accession>
<dbReference type="Proteomes" id="UP001066276">
    <property type="component" value="Chromosome 11"/>
</dbReference>
<organism evidence="1 2">
    <name type="scientific">Pleurodeles waltl</name>
    <name type="common">Iberian ribbed newt</name>
    <dbReference type="NCBI Taxonomy" id="8319"/>
    <lineage>
        <taxon>Eukaryota</taxon>
        <taxon>Metazoa</taxon>
        <taxon>Chordata</taxon>
        <taxon>Craniata</taxon>
        <taxon>Vertebrata</taxon>
        <taxon>Euteleostomi</taxon>
        <taxon>Amphibia</taxon>
        <taxon>Batrachia</taxon>
        <taxon>Caudata</taxon>
        <taxon>Salamandroidea</taxon>
        <taxon>Salamandridae</taxon>
        <taxon>Pleurodelinae</taxon>
        <taxon>Pleurodeles</taxon>
    </lineage>
</organism>
<name>A0AAV7LHB9_PLEWA</name>
<sequence>MARREVLKDCARTDDRCFSCHPPQAAADTARERLRAAQPHGRVSALKGERGARRWDLHLVFVARGGAAGKGHRPWNAPLIDTLAGA</sequence>
<reference evidence="1" key="1">
    <citation type="journal article" date="2022" name="bioRxiv">
        <title>Sequencing and chromosome-scale assembly of the giantPleurodeles waltlgenome.</title>
        <authorList>
            <person name="Brown T."/>
            <person name="Elewa A."/>
            <person name="Iarovenko S."/>
            <person name="Subramanian E."/>
            <person name="Araus A.J."/>
            <person name="Petzold A."/>
            <person name="Susuki M."/>
            <person name="Suzuki K.-i.T."/>
            <person name="Hayashi T."/>
            <person name="Toyoda A."/>
            <person name="Oliveira C."/>
            <person name="Osipova E."/>
            <person name="Leigh N.D."/>
            <person name="Simon A."/>
            <person name="Yun M.H."/>
        </authorList>
    </citation>
    <scope>NUCLEOTIDE SEQUENCE</scope>
    <source>
        <strain evidence="1">20211129_DDA</strain>
        <tissue evidence="1">Liver</tissue>
    </source>
</reference>